<reference evidence="6 7" key="1">
    <citation type="submission" date="2020-08" db="EMBL/GenBank/DDBJ databases">
        <title>Winogradskyella ouciana sp. nov., isolated from the hadal seawater of the Mariana Trench.</title>
        <authorList>
            <person name="He X."/>
        </authorList>
    </citation>
    <scope>NUCLEOTIDE SEQUENCE [LARGE SCALE GENOMIC DNA]</scope>
    <source>
        <strain evidence="6 7">KCTC 22026</strain>
    </source>
</reference>
<proteinExistence type="predicted"/>
<name>A0ABR6XWI9_9FLAO</name>
<comment type="caution">
    <text evidence="6">The sequence shown here is derived from an EMBL/GenBank/DDBJ whole genome shotgun (WGS) entry which is preliminary data.</text>
</comment>
<organism evidence="6 7">
    <name type="scientific">Winogradskyella echinorum</name>
    <dbReference type="NCBI Taxonomy" id="538189"/>
    <lineage>
        <taxon>Bacteria</taxon>
        <taxon>Pseudomonadati</taxon>
        <taxon>Bacteroidota</taxon>
        <taxon>Flavobacteriia</taxon>
        <taxon>Flavobacteriales</taxon>
        <taxon>Flavobacteriaceae</taxon>
        <taxon>Winogradskyella</taxon>
    </lineage>
</organism>
<accession>A0ABR6XWI9</accession>
<feature type="domain" description="SbsA Ig-like" evidence="4">
    <location>
        <begin position="18"/>
        <end position="119"/>
    </location>
</feature>
<sequence length="1122" mass="120242">MKRIFFLLFLLPFALSAQFSISSTTPSNNALNISVNSNISINFNQNVNAATLTNASITITGNNGLVLSFSSPVVSGNNVILNPNRDFYPGEIITVTITTDVENTSGVNLNKAYTFQFNTEVCTNSPGQFPLGENTISLATDGAISVTVGDLDGDGDLDILSASSLDDRIAWYANDGTGKFGAQQTITTSADYAHRVTTADLDGDGDIDVISASSVDDRIAWYENDGSGNFGPQQTITTATNLAYNVIASDLDGDGDMDIISASAFDGLIAWYENDGAGNFGALQTITTSAPGARSVYIADIDNDGDIDVLSASSDDDRVAWYENDGLGNFGPQQTITTLADRAFSVKAADLDGDGDMDVIAACSSTSSARDWRITWYENYGSGTFGPQQTISINVFQARSVYTADLDGDGDLDVLSASSRDDRIAWYENDGLANFGPQQTITSNADGAWSVVAADLDGDGDMDVISGDYNGDRVAWYENALNEDRTLATLEGTDLVLSPTFDPNISSYTAAVCNTVSSTTISATVSNTGDTIGGLGLINLNEGANVITISVTDQCGGTDYYTIEVTRVPMFTQQITWNGSVSSDWNNPSNWTPNIMPIECLEIIIPETINQPLISPGVTNIKDLNINRGSNLEIPVGATLNVSEDVNMHSESDKYSGLIVRGALSVAGKTRYHRYTNTQSNGNDLIAPPLSGQSWTSFLTSDAYYNADIIYNNGVDPVTTYLFGPFEKGSTDDYVLYNDNSSAFLESGKGYRSATNTPNGDPLIFTGSVVTGSVNSPIVNEMTGDFPEWNLIGNPYSAYIDVSAFLNHIGTVSGVTNLSLLSDSTAAIYGYDADDSDSSGSVWTYANLVEGPALIAPGQGFFVSSKYASANIEFTPDMQIKGSSDDFILGRSTNNNYIKLKAANGSKTYSTSFYFHNNGSQGLDKGYDAAVFGGTIPNFSLYSHLVAENEGAPMVIQTLNTDDIENVVIPIGLKANVGEQITISLGDYNIPDNVSVFLEDNVNNSFTELNNTDYIFTPNSTLSGTGRFYLHFTTGLLSVSEQNFNELNIYTNQVNRSIIVEGVLINKTHAVIYDILGREVVRQDLNTAVNKNVINAKTLGSGVYIISLDNGNRKHVKKLILK</sequence>
<dbReference type="InterPro" id="IPR028994">
    <property type="entry name" value="Integrin_alpha_N"/>
</dbReference>
<evidence type="ECO:0000313" key="6">
    <source>
        <dbReference type="EMBL" id="MBC3844866.1"/>
    </source>
</evidence>
<feature type="chain" id="PRO_5045714563" evidence="2">
    <location>
        <begin position="18"/>
        <end position="1122"/>
    </location>
</feature>
<dbReference type="Pfam" id="PF12733">
    <property type="entry name" value="Cadherin-like"/>
    <property type="match status" value="1"/>
</dbReference>
<gene>
    <name evidence="6" type="ORF">H6H04_00610</name>
</gene>
<dbReference type="Pfam" id="PF18962">
    <property type="entry name" value="Por_Secre_tail"/>
    <property type="match status" value="1"/>
</dbReference>
<dbReference type="Proteomes" id="UP000607435">
    <property type="component" value="Unassembled WGS sequence"/>
</dbReference>
<evidence type="ECO:0000313" key="7">
    <source>
        <dbReference type="Proteomes" id="UP000607435"/>
    </source>
</evidence>
<dbReference type="Gene3D" id="2.130.10.130">
    <property type="entry name" value="Integrin alpha, N-terminal"/>
    <property type="match status" value="2"/>
</dbReference>
<dbReference type="SUPFAM" id="SSF69318">
    <property type="entry name" value="Integrin alpha N-terminal domain"/>
    <property type="match status" value="1"/>
</dbReference>
<dbReference type="Pfam" id="PF13205">
    <property type="entry name" value="Big_5"/>
    <property type="match status" value="1"/>
</dbReference>
<dbReference type="InterPro" id="IPR013517">
    <property type="entry name" value="FG-GAP"/>
</dbReference>
<evidence type="ECO:0000259" key="5">
    <source>
        <dbReference type="Pfam" id="PF18962"/>
    </source>
</evidence>
<dbReference type="RefSeq" id="WP_186844008.1">
    <property type="nucleotide sequence ID" value="NZ_JACOME010000001.1"/>
</dbReference>
<dbReference type="InterPro" id="IPR026444">
    <property type="entry name" value="Secre_tail"/>
</dbReference>
<evidence type="ECO:0000256" key="1">
    <source>
        <dbReference type="ARBA" id="ARBA00022729"/>
    </source>
</evidence>
<keyword evidence="1 2" id="KW-0732">Signal</keyword>
<evidence type="ECO:0000259" key="3">
    <source>
        <dbReference type="Pfam" id="PF12733"/>
    </source>
</evidence>
<feature type="domain" description="Secretion system C-terminal sorting" evidence="5">
    <location>
        <begin position="1066"/>
        <end position="1120"/>
    </location>
</feature>
<dbReference type="NCBIfam" id="TIGR04183">
    <property type="entry name" value="Por_Secre_tail"/>
    <property type="match status" value="1"/>
</dbReference>
<dbReference type="Pfam" id="PF13517">
    <property type="entry name" value="FG-GAP_3"/>
    <property type="match status" value="3"/>
</dbReference>
<dbReference type="EMBL" id="JACOME010000001">
    <property type="protein sequence ID" value="MBC3844866.1"/>
    <property type="molecule type" value="Genomic_DNA"/>
</dbReference>
<protein>
    <submittedName>
        <fullName evidence="6">VCBS repeat-containing protein</fullName>
    </submittedName>
</protein>
<keyword evidence="7" id="KW-1185">Reference proteome</keyword>
<dbReference type="PANTHER" id="PTHR44103">
    <property type="entry name" value="PROPROTEIN CONVERTASE P"/>
    <property type="match status" value="1"/>
</dbReference>
<dbReference type="InterPro" id="IPR032812">
    <property type="entry name" value="SbsA_Ig"/>
</dbReference>
<dbReference type="InterPro" id="IPR025883">
    <property type="entry name" value="Cadherin-like_domain"/>
</dbReference>
<feature type="signal peptide" evidence="2">
    <location>
        <begin position="1"/>
        <end position="17"/>
    </location>
</feature>
<evidence type="ECO:0000259" key="4">
    <source>
        <dbReference type="Pfam" id="PF13205"/>
    </source>
</evidence>
<evidence type="ECO:0000256" key="2">
    <source>
        <dbReference type="SAM" id="SignalP"/>
    </source>
</evidence>
<feature type="domain" description="Cadherin-like beta-sandwich-like" evidence="3">
    <location>
        <begin position="493"/>
        <end position="567"/>
    </location>
</feature>
<dbReference type="PANTHER" id="PTHR44103:SF1">
    <property type="entry name" value="PROPROTEIN CONVERTASE P"/>
    <property type="match status" value="1"/>
</dbReference>